<keyword evidence="1" id="KW-0812">Transmembrane</keyword>
<dbReference type="Proteomes" id="UP000185984">
    <property type="component" value="Unassembled WGS sequence"/>
</dbReference>
<feature type="transmembrane region" description="Helical" evidence="1">
    <location>
        <begin position="262"/>
        <end position="283"/>
    </location>
</feature>
<dbReference type="OrthoDB" id="451488at2"/>
<keyword evidence="1" id="KW-1133">Transmembrane helix</keyword>
<feature type="transmembrane region" description="Helical" evidence="1">
    <location>
        <begin position="295"/>
        <end position="317"/>
    </location>
</feature>
<dbReference type="SUPFAM" id="SSF160246">
    <property type="entry name" value="EspE N-terminal domain-like"/>
    <property type="match status" value="1"/>
</dbReference>
<dbReference type="AlphaFoldDB" id="A0A1U7HV82"/>
<protein>
    <submittedName>
        <fullName evidence="2">Uncharacterized protein</fullName>
    </submittedName>
</protein>
<dbReference type="STRING" id="247279.NIES1031_08725"/>
<sequence>MTKVKKDVEQQKPLGRYLIEAGFISSEQLKAALAAQRSGKKRLGEILVKKGWIRHQTLDYLIEKVVLPERSSQKNLRLVQKDYQHHLESVNTNQLVNIPRQKLEIPVSPYKTTRLLFYIAVALLGAHLVGQFTEHFLPNYFFRNFIAEQLNLDRELNIPTLYAMGLLLISSILLAIVAYAKHVRGDRQVRHWVALSIIFLCLAIDEITSLHERMTDPLRSMLNTNGWLHYAWIIPGIVFVLVCLLVFAKFLKNLPSKTRQLILLAGVIFVSGAIGIEAIGGYYAQVYGEQNMGYALIAGIEEFFEMLGVIIFIYALLSHIDDAMKGLSVRFEIVAHRPPNTVHSS</sequence>
<gene>
    <name evidence="2" type="ORF">NIES1031_08725</name>
</gene>
<feature type="transmembrane region" description="Helical" evidence="1">
    <location>
        <begin position="230"/>
        <end position="250"/>
    </location>
</feature>
<keyword evidence="1" id="KW-0472">Membrane</keyword>
<evidence type="ECO:0000313" key="2">
    <source>
        <dbReference type="EMBL" id="OKH27502.1"/>
    </source>
</evidence>
<feature type="transmembrane region" description="Helical" evidence="1">
    <location>
        <begin position="192"/>
        <end position="210"/>
    </location>
</feature>
<dbReference type="InterPro" id="IPR037257">
    <property type="entry name" value="T2SS_E_N_sf"/>
</dbReference>
<dbReference type="EMBL" id="MRCC01000006">
    <property type="protein sequence ID" value="OKH27502.1"/>
    <property type="molecule type" value="Genomic_DNA"/>
</dbReference>
<accession>A0A1U7HV82</accession>
<evidence type="ECO:0000313" key="3">
    <source>
        <dbReference type="Proteomes" id="UP000185984"/>
    </source>
</evidence>
<keyword evidence="3" id="KW-1185">Reference proteome</keyword>
<name>A0A1U7HV82_9CHRO</name>
<dbReference type="RefSeq" id="WP_073549160.1">
    <property type="nucleotide sequence ID" value="NZ_CAWMVK010000040.1"/>
</dbReference>
<proteinExistence type="predicted"/>
<evidence type="ECO:0000256" key="1">
    <source>
        <dbReference type="SAM" id="Phobius"/>
    </source>
</evidence>
<organism evidence="2 3">
    <name type="scientific">Chroogloeocystis siderophila 5.2 s.c.1</name>
    <dbReference type="NCBI Taxonomy" id="247279"/>
    <lineage>
        <taxon>Bacteria</taxon>
        <taxon>Bacillati</taxon>
        <taxon>Cyanobacteriota</taxon>
        <taxon>Cyanophyceae</taxon>
        <taxon>Oscillatoriophycideae</taxon>
        <taxon>Chroococcales</taxon>
        <taxon>Chroococcaceae</taxon>
        <taxon>Chroogloeocystis</taxon>
    </lineage>
</organism>
<reference evidence="2 3" key="1">
    <citation type="submission" date="2016-11" db="EMBL/GenBank/DDBJ databases">
        <title>Draft Genome Sequences of Nine Cyanobacterial Strains from Diverse Habitats.</title>
        <authorList>
            <person name="Zhu T."/>
            <person name="Hou S."/>
            <person name="Lu X."/>
            <person name="Hess W.R."/>
        </authorList>
    </citation>
    <scope>NUCLEOTIDE SEQUENCE [LARGE SCALE GENOMIC DNA]</scope>
    <source>
        <strain evidence="2 3">5.2 s.c.1</strain>
    </source>
</reference>
<comment type="caution">
    <text evidence="2">The sequence shown here is derived from an EMBL/GenBank/DDBJ whole genome shotgun (WGS) entry which is preliminary data.</text>
</comment>
<feature type="transmembrane region" description="Helical" evidence="1">
    <location>
        <begin position="115"/>
        <end position="133"/>
    </location>
</feature>
<feature type="transmembrane region" description="Helical" evidence="1">
    <location>
        <begin position="161"/>
        <end position="180"/>
    </location>
</feature>